<keyword evidence="7" id="KW-1185">Reference proteome</keyword>
<dbReference type="Gene3D" id="1.25.10.10">
    <property type="entry name" value="Leucine-rich Repeat Variant"/>
    <property type="match status" value="1"/>
</dbReference>
<accession>A0A4R0RRJ8</accession>
<comment type="caution">
    <text evidence="6">The sequence shown here is derived from an EMBL/GenBank/DDBJ whole genome shotgun (WGS) entry which is preliminary data.</text>
</comment>
<dbReference type="InterPro" id="IPR011989">
    <property type="entry name" value="ARM-like"/>
</dbReference>
<organism evidence="6 7">
    <name type="scientific">Steccherinum ochraceum</name>
    <dbReference type="NCBI Taxonomy" id="92696"/>
    <lineage>
        <taxon>Eukaryota</taxon>
        <taxon>Fungi</taxon>
        <taxon>Dikarya</taxon>
        <taxon>Basidiomycota</taxon>
        <taxon>Agaricomycotina</taxon>
        <taxon>Agaricomycetes</taxon>
        <taxon>Polyporales</taxon>
        <taxon>Steccherinaceae</taxon>
        <taxon>Steccherinum</taxon>
    </lineage>
</organism>
<feature type="compositionally biased region" description="Acidic residues" evidence="4">
    <location>
        <begin position="320"/>
        <end position="348"/>
    </location>
</feature>
<name>A0A4R0RRJ8_9APHY</name>
<keyword evidence="2" id="KW-0677">Repeat</keyword>
<evidence type="ECO:0000256" key="3">
    <source>
        <dbReference type="ARBA" id="ARBA00022786"/>
    </source>
</evidence>
<dbReference type="SUPFAM" id="SSF48371">
    <property type="entry name" value="ARM repeat"/>
    <property type="match status" value="1"/>
</dbReference>
<evidence type="ECO:0000259" key="5">
    <source>
        <dbReference type="Pfam" id="PF08623"/>
    </source>
</evidence>
<keyword evidence="3" id="KW-0833">Ubl conjugation pathway</keyword>
<dbReference type="Pfam" id="PF25782">
    <property type="entry name" value="TPR_CAND1"/>
    <property type="match status" value="1"/>
</dbReference>
<feature type="domain" description="TATA-binding protein interacting (TIP20)" evidence="5">
    <location>
        <begin position="1047"/>
        <end position="1209"/>
    </location>
</feature>
<sequence length="1228" mass="134705">MTKTYIMNGLIEKMQSPDQDFRHVDDLFFTAVLFLYSFQADPSSFLGDETTETKVLKQVLSLVEDKISEVKNQAVKCLGQLIKIIREPQMVFVVDKLIEYSSGKEDELRDIAGLALKTITTELPVEGKMAARACEKLTPKLLSQLSNSSISPETLLETLSILSILITRFPTYLADPNLDPQPLAVLTPLLSHSRAAVRKRAITTLALFLPVSQPESFNQLLSGSILPNLAPGASVEKQKTTVQLVAAIARHSPSQIAPYIKDIVTSTIKALPRDDEELKDSCLQALESLVLRCPTETVAYLSNITKAGSEYIKYDPNYAGDDDDEDEEMADEDDEDEDDDAGLSDEEDTSYKVRRSATKLLTAIIGTRPELLTSLYKDVSPVLISRFGDREEIVRVEVWATYGALLNQTLVYGGSPQSKEAELAGRAGKRKRDEGMDVEETPYTLLRAQVPALGKALLNQLKSPKSSPTTLQAGFSLLHQLLTVLPGCLTAHASQVITSTKAVLSQSANSTTSTLQVTTMSFIALFFSTHSPPTFNPYIDSILPVLMNSLREKHPRLASEGFRVCSALLNALKPVKSGDWVEFVYNEAVLRLSSHDTDADVRACAEEVIGDLWISATDIVKTKNRREWEAMCRTSGRSEGAVKVINRVAREVEIGDDWVNGCVEWVLVLLRRTGRSGKSDVFSCLDALLRRYKAGIPADLPITLIPQLKIYIASNDMSLLSQALSIVALLLQLAPAATFPEVEREILQDIYKTAHSPLISGAPFDSVLAFFAALVEADVQIAAHVVPNLVSAVEKADKSQASLTNVAKCVGQIVKSQQSIAAGAITMFAKHLKGTAKDPNQIVLSLLVMGEVGRSIDMSPQQDIFNASIALFAHDQEEIRTAAAFAAGNIAVGNLPHFLPVIVKMVETDSQKRLLSLHALKEVVTHCSHGQLENVAELLWTPLFQNSENSEETTRNVAAACLGKLTTTHPSRYLPQLHSRIQDSNPAARATVLAAIRYTFAESSQSYDEALSPVIMDFLGLIVDSDLTVRRLALSALNSAARTKPYLLAPHLSTITPALYKELIINQELIRTVQMGPWTHKVDDGLEARKTAYETLYTLLDTSLSKFDLYELFSKVLQGLQDDSDEVKVICHMMLFRLSQIAPTAVSQRLDELTPLLESHMKGATLTKDTVKQDVERAAGLQKSTLRAVAALSKIVQPGMSVRFEAFVDATRRSPEFGNDFQELVGAA</sequence>
<dbReference type="InterPro" id="IPR016024">
    <property type="entry name" value="ARM-type_fold"/>
</dbReference>
<evidence type="ECO:0000313" key="7">
    <source>
        <dbReference type="Proteomes" id="UP000292702"/>
    </source>
</evidence>
<dbReference type="OrthoDB" id="6260732at2759"/>
<dbReference type="GO" id="GO:0010265">
    <property type="term" value="P:SCF complex assembly"/>
    <property type="evidence" value="ECO:0007669"/>
    <property type="project" value="InterPro"/>
</dbReference>
<dbReference type="Proteomes" id="UP000292702">
    <property type="component" value="Unassembled WGS sequence"/>
</dbReference>
<evidence type="ECO:0000256" key="4">
    <source>
        <dbReference type="SAM" id="MobiDB-lite"/>
    </source>
</evidence>
<evidence type="ECO:0000256" key="1">
    <source>
        <dbReference type="ARBA" id="ARBA00007657"/>
    </source>
</evidence>
<protein>
    <recommendedName>
        <fullName evidence="5">TATA-binding protein interacting (TIP20) domain-containing protein</fullName>
    </recommendedName>
</protein>
<comment type="similarity">
    <text evidence="1">Belongs to the CAND family.</text>
</comment>
<feature type="region of interest" description="Disordered" evidence="4">
    <location>
        <begin position="314"/>
        <end position="350"/>
    </location>
</feature>
<dbReference type="Pfam" id="PF08623">
    <property type="entry name" value="TIP120"/>
    <property type="match status" value="1"/>
</dbReference>
<reference evidence="6 7" key="1">
    <citation type="submission" date="2018-11" db="EMBL/GenBank/DDBJ databases">
        <title>Genome assembly of Steccherinum ochraceum LE-BIN_3174, the white-rot fungus of the Steccherinaceae family (The Residual Polyporoid clade, Polyporales, Basidiomycota).</title>
        <authorList>
            <person name="Fedorova T.V."/>
            <person name="Glazunova O.A."/>
            <person name="Landesman E.O."/>
            <person name="Moiseenko K.V."/>
            <person name="Psurtseva N.V."/>
            <person name="Savinova O.S."/>
            <person name="Shakhova N.V."/>
            <person name="Tyazhelova T.V."/>
            <person name="Vasina D.V."/>
        </authorList>
    </citation>
    <scope>NUCLEOTIDE SEQUENCE [LARGE SCALE GENOMIC DNA]</scope>
    <source>
        <strain evidence="6 7">LE-BIN_3174</strain>
    </source>
</reference>
<dbReference type="InterPro" id="IPR013932">
    <property type="entry name" value="TATA-bd_TIP120"/>
</dbReference>
<gene>
    <name evidence="6" type="ORF">EIP91_010137</name>
</gene>
<dbReference type="InterPro" id="IPR039852">
    <property type="entry name" value="CAND1/CAND2"/>
</dbReference>
<dbReference type="PANTHER" id="PTHR12696">
    <property type="entry name" value="TIP120"/>
    <property type="match status" value="1"/>
</dbReference>
<evidence type="ECO:0000256" key="2">
    <source>
        <dbReference type="ARBA" id="ARBA00022737"/>
    </source>
</evidence>
<dbReference type="AlphaFoldDB" id="A0A4R0RRJ8"/>
<dbReference type="STRING" id="92696.A0A4R0RRJ8"/>
<evidence type="ECO:0000313" key="6">
    <source>
        <dbReference type="EMBL" id="TCD71431.1"/>
    </source>
</evidence>
<proteinExistence type="inferred from homology"/>
<dbReference type="EMBL" id="RWJN01000006">
    <property type="protein sequence ID" value="TCD71431.1"/>
    <property type="molecule type" value="Genomic_DNA"/>
</dbReference>